<feature type="signal peptide" evidence="1">
    <location>
        <begin position="1"/>
        <end position="27"/>
    </location>
</feature>
<feature type="chain" id="PRO_5022121732" evidence="1">
    <location>
        <begin position="28"/>
        <end position="120"/>
    </location>
</feature>
<reference evidence="2 3" key="1">
    <citation type="journal article" date="2019" name="Nat. Microbiol.">
        <title>Mediterranean grassland soil C-N compound turnover is dependent on rainfall and depth, and is mediated by genomically divergent microorganisms.</title>
        <authorList>
            <person name="Diamond S."/>
            <person name="Andeer P.F."/>
            <person name="Li Z."/>
            <person name="Crits-Christoph A."/>
            <person name="Burstein D."/>
            <person name="Anantharaman K."/>
            <person name="Lane K.R."/>
            <person name="Thomas B.C."/>
            <person name="Pan C."/>
            <person name="Northen T.R."/>
            <person name="Banfield J.F."/>
        </authorList>
    </citation>
    <scope>NUCLEOTIDE SEQUENCE [LARGE SCALE GENOMIC DNA]</scope>
    <source>
        <strain evidence="2">WS_11</strain>
    </source>
</reference>
<sequence length="120" mass="13332">MRPLLPRRRSVSILALLAAFLSTSSAAQPPRPADPALPPRQREVLIEAARDPQLSEWQREYMLGLAGGAAKVEPPDRLAPMRGPMQRTQVTADEGVWNELVKTQRAGHTAIYDPVRDRMV</sequence>
<dbReference type="Proteomes" id="UP000319771">
    <property type="component" value="Unassembled WGS sequence"/>
</dbReference>
<evidence type="ECO:0000313" key="2">
    <source>
        <dbReference type="EMBL" id="TMQ68121.1"/>
    </source>
</evidence>
<accession>A0A538TWY9</accession>
<dbReference type="AlphaFoldDB" id="A0A538TWY9"/>
<name>A0A538TWY9_UNCEI</name>
<evidence type="ECO:0000313" key="3">
    <source>
        <dbReference type="Proteomes" id="UP000319771"/>
    </source>
</evidence>
<keyword evidence="1" id="KW-0732">Signal</keyword>
<gene>
    <name evidence="2" type="ORF">E6K81_16775</name>
</gene>
<dbReference type="EMBL" id="VBPB01000397">
    <property type="protein sequence ID" value="TMQ68121.1"/>
    <property type="molecule type" value="Genomic_DNA"/>
</dbReference>
<feature type="non-terminal residue" evidence="2">
    <location>
        <position position="120"/>
    </location>
</feature>
<evidence type="ECO:0000256" key="1">
    <source>
        <dbReference type="SAM" id="SignalP"/>
    </source>
</evidence>
<proteinExistence type="predicted"/>
<protein>
    <submittedName>
        <fullName evidence="2">Uncharacterized protein</fullName>
    </submittedName>
</protein>
<comment type="caution">
    <text evidence="2">The sequence shown here is derived from an EMBL/GenBank/DDBJ whole genome shotgun (WGS) entry which is preliminary data.</text>
</comment>
<organism evidence="2 3">
    <name type="scientific">Eiseniibacteriota bacterium</name>
    <dbReference type="NCBI Taxonomy" id="2212470"/>
    <lineage>
        <taxon>Bacteria</taxon>
        <taxon>Candidatus Eiseniibacteriota</taxon>
    </lineage>
</organism>